<reference evidence="2 3" key="1">
    <citation type="submission" date="2019-03" db="EMBL/GenBank/DDBJ databases">
        <title>Deep-cultivation of Planctomycetes and their phenomic and genomic characterization uncovers novel biology.</title>
        <authorList>
            <person name="Wiegand S."/>
            <person name="Jogler M."/>
            <person name="Boedeker C."/>
            <person name="Pinto D."/>
            <person name="Vollmers J."/>
            <person name="Rivas-Marin E."/>
            <person name="Kohn T."/>
            <person name="Peeters S.H."/>
            <person name="Heuer A."/>
            <person name="Rast P."/>
            <person name="Oberbeckmann S."/>
            <person name="Bunk B."/>
            <person name="Jeske O."/>
            <person name="Meyerdierks A."/>
            <person name="Storesund J.E."/>
            <person name="Kallscheuer N."/>
            <person name="Luecker S."/>
            <person name="Lage O.M."/>
            <person name="Pohl T."/>
            <person name="Merkel B.J."/>
            <person name="Hornburger P."/>
            <person name="Mueller R.-W."/>
            <person name="Bruemmer F."/>
            <person name="Labrenz M."/>
            <person name="Spormann A.M."/>
            <person name="Op den Camp H."/>
            <person name="Overmann J."/>
            <person name="Amann R."/>
            <person name="Jetten M.S.M."/>
            <person name="Mascher T."/>
            <person name="Medema M.H."/>
            <person name="Devos D.P."/>
            <person name="Kaster A.-K."/>
            <person name="Ovreas L."/>
            <person name="Rohde M."/>
            <person name="Galperin M.Y."/>
            <person name="Jogler C."/>
        </authorList>
    </citation>
    <scope>NUCLEOTIDE SEQUENCE [LARGE SCALE GENOMIC DNA]</scope>
    <source>
        <strain evidence="2 3">Enr17</strain>
    </source>
</reference>
<evidence type="ECO:0000313" key="2">
    <source>
        <dbReference type="EMBL" id="QDV50415.1"/>
    </source>
</evidence>
<dbReference type="Pfam" id="PF20123">
    <property type="entry name" value="DUF6513"/>
    <property type="match status" value="1"/>
</dbReference>
<evidence type="ECO:0000259" key="1">
    <source>
        <dbReference type="PROSITE" id="PS50972"/>
    </source>
</evidence>
<name>A0A518IBD3_9PLAN</name>
<dbReference type="AlphaFoldDB" id="A0A518IBD3"/>
<feature type="domain" description="Pterin-binding" evidence="1">
    <location>
        <begin position="127"/>
        <end position="383"/>
    </location>
</feature>
<dbReference type="PROSITE" id="PS50972">
    <property type="entry name" value="PTERIN_BINDING"/>
    <property type="match status" value="1"/>
</dbReference>
<evidence type="ECO:0000313" key="3">
    <source>
        <dbReference type="Proteomes" id="UP000318313"/>
    </source>
</evidence>
<dbReference type="EMBL" id="CP037452">
    <property type="protein sequence ID" value="QDV50415.1"/>
    <property type="molecule type" value="Genomic_DNA"/>
</dbReference>
<dbReference type="GO" id="GO:0042558">
    <property type="term" value="P:pteridine-containing compound metabolic process"/>
    <property type="evidence" value="ECO:0007669"/>
    <property type="project" value="InterPro"/>
</dbReference>
<accession>A0A518IBD3</accession>
<keyword evidence="3" id="KW-1185">Reference proteome</keyword>
<dbReference type="SUPFAM" id="SSF51717">
    <property type="entry name" value="Dihydropteroate synthetase-like"/>
    <property type="match status" value="1"/>
</dbReference>
<organism evidence="2 3">
    <name type="scientific">Gimesia fumaroli</name>
    <dbReference type="NCBI Taxonomy" id="2527976"/>
    <lineage>
        <taxon>Bacteria</taxon>
        <taxon>Pseudomonadati</taxon>
        <taxon>Planctomycetota</taxon>
        <taxon>Planctomycetia</taxon>
        <taxon>Planctomycetales</taxon>
        <taxon>Planctomycetaceae</taxon>
        <taxon>Gimesia</taxon>
    </lineage>
</organism>
<dbReference type="Proteomes" id="UP000318313">
    <property type="component" value="Chromosome"/>
</dbReference>
<sequence>MDFRKTGFTNQDGHTVEERPSMKQERILFVTGRLAEYSLRQVLDKLAPQGEFEYEICVLNVQVAALMHVPLIKRRLTVPEGIDWVMLPGLCKGDLQVLTDHFGLPFKRGPKDHFDLPEYFGQEGKPPKDLSKFDIEILAEINHAPFLSDAEILQQAEHYRQNGADLIDVGCVPGESWNRAGEVVRMLVEAGHRVSIDSFDRAEVEAAVKNGAELVLSCNHSNLDWVSKLGAEVVAIPDLPSDFDSLHDIVDQLLRTETPFRIDPILEPIGYGFTASLERYYRARNEFPDVEIMMGIGNLTELTEVDTAGMNVLLAAVCQELQIHSVLATEVINWAQSAIKEFDLARRLVKYAIDNQSLPKHIDYQLVMLRDPKLKDLGQEALLNLSQQIRDPNYRIFAEQNQLHVMNRDGYWKGTDPYELFDQFQAANPKDLDASHAFYLGYEMCKAMTALMLGKQYQQDLPLNWGFLTQAEISAQKRRSQQGEEPQCGPR</sequence>
<dbReference type="Pfam" id="PF00809">
    <property type="entry name" value="Pterin_bind"/>
    <property type="match status" value="1"/>
</dbReference>
<dbReference type="InterPro" id="IPR011005">
    <property type="entry name" value="Dihydropteroate_synth-like_sf"/>
</dbReference>
<gene>
    <name evidence="2" type="ORF">Enr17x_24550</name>
</gene>
<dbReference type="Gene3D" id="3.20.20.20">
    <property type="entry name" value="Dihydropteroate synthase-like"/>
    <property type="match status" value="1"/>
</dbReference>
<dbReference type="KEGG" id="gfm:Enr17x_24550"/>
<protein>
    <submittedName>
        <fullName evidence="2">Pterin binding enzyme</fullName>
    </submittedName>
</protein>
<dbReference type="InterPro" id="IPR000489">
    <property type="entry name" value="Pterin-binding_dom"/>
</dbReference>
<dbReference type="InterPro" id="IPR045406">
    <property type="entry name" value="DUF6513"/>
</dbReference>
<proteinExistence type="predicted"/>